<name>A0AAJ0ICM2_9PEZI</name>
<dbReference type="RefSeq" id="XP_062695533.1">
    <property type="nucleotide sequence ID" value="XM_062840645.1"/>
</dbReference>
<organism evidence="2 3">
    <name type="scientific">Neurospora hispaniola</name>
    <dbReference type="NCBI Taxonomy" id="588809"/>
    <lineage>
        <taxon>Eukaryota</taxon>
        <taxon>Fungi</taxon>
        <taxon>Dikarya</taxon>
        <taxon>Ascomycota</taxon>
        <taxon>Pezizomycotina</taxon>
        <taxon>Sordariomycetes</taxon>
        <taxon>Sordariomycetidae</taxon>
        <taxon>Sordariales</taxon>
        <taxon>Sordariaceae</taxon>
        <taxon>Neurospora</taxon>
    </lineage>
</organism>
<dbReference type="Proteomes" id="UP001285908">
    <property type="component" value="Unassembled WGS sequence"/>
</dbReference>
<evidence type="ECO:0000313" key="2">
    <source>
        <dbReference type="EMBL" id="KAK3497269.1"/>
    </source>
</evidence>
<comment type="caution">
    <text evidence="2">The sequence shown here is derived from an EMBL/GenBank/DDBJ whole genome shotgun (WGS) entry which is preliminary data.</text>
</comment>
<dbReference type="GeneID" id="87878267"/>
<evidence type="ECO:0000256" key="1">
    <source>
        <dbReference type="SAM" id="MobiDB-lite"/>
    </source>
</evidence>
<feature type="compositionally biased region" description="Basic residues" evidence="1">
    <location>
        <begin position="1"/>
        <end position="11"/>
    </location>
</feature>
<gene>
    <name evidence="2" type="ORF">B0T23DRAFT_438033</name>
</gene>
<accession>A0AAJ0ICM2</accession>
<reference evidence="2 3" key="1">
    <citation type="journal article" date="2023" name="Mol. Phylogenet. Evol.">
        <title>Genome-scale phylogeny and comparative genomics of the fungal order Sordariales.</title>
        <authorList>
            <person name="Hensen N."/>
            <person name="Bonometti L."/>
            <person name="Westerberg I."/>
            <person name="Brannstrom I.O."/>
            <person name="Guillou S."/>
            <person name="Cros-Aarteil S."/>
            <person name="Calhoun S."/>
            <person name="Haridas S."/>
            <person name="Kuo A."/>
            <person name="Mondo S."/>
            <person name="Pangilinan J."/>
            <person name="Riley R."/>
            <person name="LaButti K."/>
            <person name="Andreopoulos B."/>
            <person name="Lipzen A."/>
            <person name="Chen C."/>
            <person name="Yan M."/>
            <person name="Daum C."/>
            <person name="Ng V."/>
            <person name="Clum A."/>
            <person name="Steindorff A."/>
            <person name="Ohm R.A."/>
            <person name="Martin F."/>
            <person name="Silar P."/>
            <person name="Natvig D.O."/>
            <person name="Lalanne C."/>
            <person name="Gautier V."/>
            <person name="Ament-Velasquez S.L."/>
            <person name="Kruys A."/>
            <person name="Hutchinson M.I."/>
            <person name="Powell A.J."/>
            <person name="Barry K."/>
            <person name="Miller A.N."/>
            <person name="Grigoriev I.V."/>
            <person name="Debuchy R."/>
            <person name="Gladieux P."/>
            <person name="Hiltunen Thoren M."/>
            <person name="Johannesson H."/>
        </authorList>
    </citation>
    <scope>NUCLEOTIDE SEQUENCE [LARGE SCALE GENOMIC DNA]</scope>
    <source>
        <strain evidence="2 3">FGSC 10403</strain>
    </source>
</reference>
<dbReference type="EMBL" id="JAULSX010000002">
    <property type="protein sequence ID" value="KAK3497269.1"/>
    <property type="molecule type" value="Genomic_DNA"/>
</dbReference>
<sequence length="716" mass="83355">MAKPRNRKAKGRRGDNDTSRTSAVPLEKDWNKENTSVNTQAGKRYPLPGTVVDFSGPRSDFFQKIELLRNHKPARYESLLDLTNTTFSVKTSSIRLFNYTREWVSLGDKKPEDVYDMVHERDFVRQFPRVHKETSEAECLRIKMFYHKMNQDKAFRLMQATKDYEPRLLLAPTPDDGILNTSKPIKTELGRNPNNRKNGLVHIMNIPEIFDNVVDYIEPAVADLTSLAMACKDTARLISGRFAVWDFSSGNFHIEKGYKNEKGGIRMNTLIITPITQVAAASPQDKPFEQEFKLLTKMVCKICISLTSFRDLMLDQIPYLNTKLVRLMIKSMPNLESIAITRCKQLDFTKLDSLLRIIQEKNRLAATGRHKRVRLDFYPYFFEGPTSAPNTLGSFGLTYHKPTFDVPKAVFARIIACWDLAATLGVDLLSDSSGIWHFIRRLPGPDPFWAYKAREAVLTWERGRYKACSYRTFDANREITRHLWNDLGAAVCGDTAENISREPKERECSGCYTLLPNYFFSNTKNLVCWGCRMGAFVANHEDSHFRDRTNRVMQIWLGNRKRWLVQELFYLPNDRDEERDALKMAKLTDKAWRYEFFDFKPGMPRFPQAIHWETHLSSTKRTRQLLWPLTGRTNHRDGGPQYENAYLEAGLNPMWDERTKKRYRDVDRANRQDFFGIYVSDMHAMPDWEPYNRNWEARERGKAALERKPSAFLGNW</sequence>
<dbReference type="AlphaFoldDB" id="A0AAJ0ICM2"/>
<keyword evidence="3" id="KW-1185">Reference proteome</keyword>
<proteinExistence type="predicted"/>
<protein>
    <submittedName>
        <fullName evidence="2">Uncharacterized protein</fullName>
    </submittedName>
</protein>
<feature type="region of interest" description="Disordered" evidence="1">
    <location>
        <begin position="1"/>
        <end position="42"/>
    </location>
</feature>
<evidence type="ECO:0000313" key="3">
    <source>
        <dbReference type="Proteomes" id="UP001285908"/>
    </source>
</evidence>